<evidence type="ECO:0000313" key="6">
    <source>
        <dbReference type="Proteomes" id="UP000467700"/>
    </source>
</evidence>
<organism evidence="5 6">
    <name type="scientific">Cyclocybe aegerita</name>
    <name type="common">Black poplar mushroom</name>
    <name type="synonym">Agrocybe aegerita</name>
    <dbReference type="NCBI Taxonomy" id="1973307"/>
    <lineage>
        <taxon>Eukaryota</taxon>
        <taxon>Fungi</taxon>
        <taxon>Dikarya</taxon>
        <taxon>Basidiomycota</taxon>
        <taxon>Agaricomycotina</taxon>
        <taxon>Agaricomycetes</taxon>
        <taxon>Agaricomycetidae</taxon>
        <taxon>Agaricales</taxon>
        <taxon>Agaricineae</taxon>
        <taxon>Bolbitiaceae</taxon>
        <taxon>Cyclocybe</taxon>
    </lineage>
</organism>
<name>A0A8S0WTS8_CYCAE</name>
<dbReference type="InterPro" id="IPR039421">
    <property type="entry name" value="Type_1_exporter"/>
</dbReference>
<dbReference type="InterPro" id="IPR027417">
    <property type="entry name" value="P-loop_NTPase"/>
</dbReference>
<evidence type="ECO:0000256" key="2">
    <source>
        <dbReference type="ARBA" id="ARBA00022840"/>
    </source>
</evidence>
<dbReference type="OrthoDB" id="6500128at2759"/>
<evidence type="ECO:0000259" key="4">
    <source>
        <dbReference type="PROSITE" id="PS50893"/>
    </source>
</evidence>
<dbReference type="SUPFAM" id="SSF52540">
    <property type="entry name" value="P-loop containing nucleoside triphosphate hydrolases"/>
    <property type="match status" value="1"/>
</dbReference>
<dbReference type="PANTHER" id="PTHR43394">
    <property type="entry name" value="ATP-DEPENDENT PERMEASE MDL1, MITOCHONDRIAL"/>
    <property type="match status" value="1"/>
</dbReference>
<dbReference type="AlphaFoldDB" id="A0A8S0WTS8"/>
<protein>
    <recommendedName>
        <fullName evidence="4">ABC transporter domain-containing protein</fullName>
    </recommendedName>
</protein>
<comment type="caution">
    <text evidence="5">The sequence shown here is derived from an EMBL/GenBank/DDBJ whole genome shotgun (WGS) entry which is preliminary data.</text>
</comment>
<reference evidence="5 6" key="1">
    <citation type="submission" date="2020-01" db="EMBL/GenBank/DDBJ databases">
        <authorList>
            <person name="Gupta K D."/>
        </authorList>
    </citation>
    <scope>NUCLEOTIDE SEQUENCE [LARGE SCALE GENOMIC DNA]</scope>
</reference>
<dbReference type="Pfam" id="PF00005">
    <property type="entry name" value="ABC_tran"/>
    <property type="match status" value="1"/>
</dbReference>
<dbReference type="PANTHER" id="PTHR43394:SF1">
    <property type="entry name" value="ATP-BINDING CASSETTE SUB-FAMILY B MEMBER 10, MITOCHONDRIAL"/>
    <property type="match status" value="1"/>
</dbReference>
<proteinExistence type="predicted"/>
<dbReference type="GO" id="GO:0015421">
    <property type="term" value="F:ABC-type oligopeptide transporter activity"/>
    <property type="evidence" value="ECO:0007669"/>
    <property type="project" value="TreeGrafter"/>
</dbReference>
<keyword evidence="6" id="KW-1185">Reference proteome</keyword>
<gene>
    <name evidence="5" type="ORF">AAE3_LOCUS13444</name>
</gene>
<evidence type="ECO:0000256" key="3">
    <source>
        <dbReference type="SAM" id="MobiDB-lite"/>
    </source>
</evidence>
<feature type="domain" description="ABC transporter" evidence="4">
    <location>
        <begin position="416"/>
        <end position="685"/>
    </location>
</feature>
<dbReference type="GO" id="GO:0005524">
    <property type="term" value="F:ATP binding"/>
    <property type="evidence" value="ECO:0007669"/>
    <property type="project" value="UniProtKB-KW"/>
</dbReference>
<dbReference type="GO" id="GO:0016887">
    <property type="term" value="F:ATP hydrolysis activity"/>
    <property type="evidence" value="ECO:0007669"/>
    <property type="project" value="InterPro"/>
</dbReference>
<feature type="region of interest" description="Disordered" evidence="3">
    <location>
        <begin position="1"/>
        <end position="23"/>
    </location>
</feature>
<accession>A0A8S0WTS8</accession>
<sequence>MTQNGTASAASEKAWNVPTEKEKEKTKKRGDVIIEEMQFGVWTFKVASSAKSAFEVYRSEIKMAYPLFVRLFADIYSISPTLFMVFLACKLWDGIEEALVMHLSSSLLRKIEAGVISGVPDVRGIVTSVMLQLVCSAVVSYMSWHSQRALQKLETEVSRHFELHLMKAKLGKDLPTSQEASSSSDVSAFQAWRAFADVISFFTELFKTVSQLALIVHLSRKSGGPLFALLCIIKPIFSAMTFRAWWDKVCFGFASNEDYRRMMSLEKLANGGFRQDIISHNLGAWIIQEYQKARKALTGISDESFYSAYSRRETPIYDVFAKVLGELPVAYCALAMIFKPLAFSVASISILQHSALTLRYSLETILSSTEDFRGGVHSIRRMYEATEIMNLMKDGHLPYPQTDDKKEWNGEKGMSFELKDITFAYPGSEKTTMALNGISLDINAGQLVIIVGANGSGKSTLIRILSRLYDPTSGSVLIDGHPSKDYHVEDLHRATAILSQESDIFPLTLAENIGLGYPERSHDMALIEEAARDGGATEFMSKLKDGVQTTLNLDHSYFHNNLHGNRDHPLYEEMEKMKKKIDISGGEKQRIVAARSFMRFKSGRVKFVAVDEPSSALDAEGELQLFNRLLDVRKGKTMVFVTHRFGHLTKHADLLICMKDGLIAESGTHQELMEKKGEYAKLYDIQAKAFTD</sequence>
<dbReference type="SMART" id="SM00382">
    <property type="entry name" value="AAA"/>
    <property type="match status" value="1"/>
</dbReference>
<dbReference type="EMBL" id="CACVBS010000101">
    <property type="protein sequence ID" value="CAA7271168.1"/>
    <property type="molecule type" value="Genomic_DNA"/>
</dbReference>
<dbReference type="PROSITE" id="PS50893">
    <property type="entry name" value="ABC_TRANSPORTER_2"/>
    <property type="match status" value="1"/>
</dbReference>
<dbReference type="InterPro" id="IPR003593">
    <property type="entry name" value="AAA+_ATPase"/>
</dbReference>
<keyword evidence="1" id="KW-0547">Nucleotide-binding</keyword>
<keyword evidence="2" id="KW-0067">ATP-binding</keyword>
<dbReference type="InterPro" id="IPR003439">
    <property type="entry name" value="ABC_transporter-like_ATP-bd"/>
</dbReference>
<dbReference type="Proteomes" id="UP000467700">
    <property type="component" value="Unassembled WGS sequence"/>
</dbReference>
<evidence type="ECO:0000256" key="1">
    <source>
        <dbReference type="ARBA" id="ARBA00022741"/>
    </source>
</evidence>
<dbReference type="Gene3D" id="3.40.50.300">
    <property type="entry name" value="P-loop containing nucleotide triphosphate hydrolases"/>
    <property type="match status" value="1"/>
</dbReference>
<evidence type="ECO:0000313" key="5">
    <source>
        <dbReference type="EMBL" id="CAA7271168.1"/>
    </source>
</evidence>